<keyword evidence="5" id="KW-1185">Reference proteome</keyword>
<dbReference type="InterPro" id="IPR009030">
    <property type="entry name" value="Growth_fac_rcpt_cys_sf"/>
</dbReference>
<dbReference type="SUPFAM" id="SSF63829">
    <property type="entry name" value="Calcium-dependent phosphotriesterase"/>
    <property type="match status" value="1"/>
</dbReference>
<dbReference type="OrthoDB" id="45365at2759"/>
<dbReference type="InParanoid" id="A0A0G4EFC4"/>
<feature type="compositionally biased region" description="Polar residues" evidence="1">
    <location>
        <begin position="1317"/>
        <end position="1328"/>
    </location>
</feature>
<evidence type="ECO:0000256" key="1">
    <source>
        <dbReference type="SAM" id="MobiDB-lite"/>
    </source>
</evidence>
<dbReference type="SUPFAM" id="SSF57184">
    <property type="entry name" value="Growth factor receptor domain"/>
    <property type="match status" value="1"/>
</dbReference>
<proteinExistence type="predicted"/>
<dbReference type="Gene3D" id="2.60.40.10">
    <property type="entry name" value="Immunoglobulins"/>
    <property type="match status" value="1"/>
</dbReference>
<evidence type="ECO:0000313" key="4">
    <source>
        <dbReference type="EMBL" id="CEL94127.1"/>
    </source>
</evidence>
<dbReference type="EMBL" id="CDMY01000206">
    <property type="protein sequence ID" value="CEL94127.1"/>
    <property type="molecule type" value="Genomic_DNA"/>
</dbReference>
<name>A0A0G4EFC4_VITBC</name>
<protein>
    <recommendedName>
        <fullName evidence="3">IPT/TIG domain-containing protein</fullName>
    </recommendedName>
</protein>
<dbReference type="PhylomeDB" id="A0A0G4EFC4"/>
<feature type="region of interest" description="Disordered" evidence="1">
    <location>
        <begin position="1"/>
        <end position="34"/>
    </location>
</feature>
<dbReference type="VEuPathDB" id="CryptoDB:Vbra_11490"/>
<evidence type="ECO:0000256" key="2">
    <source>
        <dbReference type="SAM" id="Phobius"/>
    </source>
</evidence>
<organism evidence="4 5">
    <name type="scientific">Vitrella brassicaformis (strain CCMP3155)</name>
    <dbReference type="NCBI Taxonomy" id="1169540"/>
    <lineage>
        <taxon>Eukaryota</taxon>
        <taxon>Sar</taxon>
        <taxon>Alveolata</taxon>
        <taxon>Colpodellida</taxon>
        <taxon>Vitrellaceae</taxon>
        <taxon>Vitrella</taxon>
    </lineage>
</organism>
<dbReference type="Proteomes" id="UP000041254">
    <property type="component" value="Unassembled WGS sequence"/>
</dbReference>
<dbReference type="Gene3D" id="2.120.10.30">
    <property type="entry name" value="TolB, C-terminal domain"/>
    <property type="match status" value="1"/>
</dbReference>
<dbReference type="InterPro" id="IPR002909">
    <property type="entry name" value="IPT_dom"/>
</dbReference>
<feature type="region of interest" description="Disordered" evidence="1">
    <location>
        <begin position="1249"/>
        <end position="1336"/>
    </location>
</feature>
<accession>A0A0G4EFC4</accession>
<keyword evidence="2" id="KW-1133">Transmembrane helix</keyword>
<reference evidence="4 5" key="1">
    <citation type="submission" date="2014-11" db="EMBL/GenBank/DDBJ databases">
        <authorList>
            <person name="Zhu J."/>
            <person name="Qi W."/>
            <person name="Song R."/>
        </authorList>
    </citation>
    <scope>NUCLEOTIDE SEQUENCE [LARGE SCALE GENOMIC DNA]</scope>
</reference>
<feature type="domain" description="IPT/TIG" evidence="3">
    <location>
        <begin position="561"/>
        <end position="643"/>
    </location>
</feature>
<sequence length="1336" mass="144938">MRRRAFEPPRPSEAPPTVEIAPPPSWAARPSRCPSRPSAVRRAPVVLFASVLLLAFAQRGLGFYAGGLDVDPLFLVFDKAGTGTSQTLTVRNAIEDVTVATSFTVEGPYASDFQIWVKEGDIRSMKPNDTAVVGIKLKSPVPSGATIITGELMVNMDGVPVVSVGLIGDTSPYKQDVLSGPDWIVMGQVLPTGEFSQGAVDSVKLEVVDGAKDVTVDTITYFGADGFKMKLLSENPAAKPLVGPLAVEGFTSEKGANVALKPGGIIKMQIHFEGEEMGTKHACFGLSGRLVRTKLVCALATVVDHVNLHPVVDVPVVTVDYDGDGKENVTLNGGRSHTHEQSSEYRFDVVKWVWKVDGEWVYEGKNSTADVDVLVGDHMAVMTIYDDDTPAKHITDALPFHVVSPSRIPGPQVYLYASAKTPFSILALPAYELPDPDWISSSVEQFDIEVEPVNKEIAGSPMSENVMARAVGNVLIDEVLAPNETVTISADGAPAYVYVNGKSVDMNVPVELEYGRHVFDVRFAVTDKALFLALKINYDEVAVFGPERELLVTRDETDIPPFINRIEPDIGHKDKPNNITISGVGFIMPGDAGHVVVNWSGQKIFPSDVTSGSVTFIAPPKQEVGADQVSITTSRGTSNVKTFQSVEHVKPAIKWQESVTAYTEGGPTGASWGPDAKLYVGTVAGNIHVIDFNPDYTYRNHTVITSLQDHFGGNQSILGIQVDPYSDAAEPSVYVSHGHIYPKGPGCERTIKEGLEFNGKISRLYGPNLTLVEEKISNLTCTNGDLCVNHPRFDLDGDLFWGQASASNGGPPSCYFGAMEESPLSAAVLKAEIRRSDFNGKLKYVWKDNAKSKGPAGSPAPNDQRWASLYDIDESVVGITTWSVGFHNPFGLEYTTDGELWATSNGASAGLGPTFDIDSVDAMLENYANCPYPQCTPNETVANSRDRVHGPLFKDSYWGYPNPNRAQDDPRQWYFFPSDYPPKPDVYTQGLTVPSSVDGIAQFRGTCFEGQLKDDLVALQWNVAAWRVDRPDAPGEVTKVSKLTDKIWALGLEYGPGCALVGADFSDNRLEILLPDDESATLSTDPQVWDLTNWRGNPTFDLKLMVGGVNFVAEGRKPTQVAIGGQPCEITDYGAIRIDCTLAKPVGEVPGGWLDAEVWFSDGKYGKVSSAFIYIDPEWFRWNCFDKHPNCKECWEGRCVICQEGFDLTPTDNRCAKKGVPIMEIEGVQDIDPDGLTFTKTEEELLEGISAEEADTPPAPTAAEDALASPETAAITSTEQQPQQQQQLQLQLQPEEPAISEAATGVQLGESHLVSGIPTSTSGNNFASNHVRRLNG</sequence>
<evidence type="ECO:0000313" key="5">
    <source>
        <dbReference type="Proteomes" id="UP000041254"/>
    </source>
</evidence>
<feature type="compositionally biased region" description="Low complexity" evidence="1">
    <location>
        <begin position="1279"/>
        <end position="1297"/>
    </location>
</feature>
<dbReference type="InterPro" id="IPR013783">
    <property type="entry name" value="Ig-like_fold"/>
</dbReference>
<feature type="transmembrane region" description="Helical" evidence="2">
    <location>
        <begin position="45"/>
        <end position="65"/>
    </location>
</feature>
<evidence type="ECO:0000259" key="3">
    <source>
        <dbReference type="Pfam" id="PF01833"/>
    </source>
</evidence>
<keyword evidence="2" id="KW-0812">Transmembrane</keyword>
<dbReference type="InterPro" id="IPR011042">
    <property type="entry name" value="6-blade_b-propeller_TolB-like"/>
</dbReference>
<gene>
    <name evidence="4" type="ORF">Vbra_11490</name>
</gene>
<dbReference type="Pfam" id="PF01833">
    <property type="entry name" value="TIG"/>
    <property type="match status" value="1"/>
</dbReference>
<keyword evidence="2" id="KW-0472">Membrane</keyword>